<sequence length="56" mass="5789">MIYPLAGLVLGALSGLLGARRRGGRGLDLLQWTTVGAIIGGLLGTFVLIAIQRSLV</sequence>
<accession>A0A5C4N563</accession>
<gene>
    <name evidence="2" type="ORF">FHG66_00225</name>
</gene>
<dbReference type="EMBL" id="VDFU01000001">
    <property type="protein sequence ID" value="TNC52758.1"/>
    <property type="molecule type" value="Genomic_DNA"/>
</dbReference>
<comment type="caution">
    <text evidence="2">The sequence shown here is derived from an EMBL/GenBank/DDBJ whole genome shotgun (WGS) entry which is preliminary data.</text>
</comment>
<reference evidence="2 3" key="1">
    <citation type="submission" date="2019-06" db="EMBL/GenBank/DDBJ databases">
        <title>YIM 131921 draft genome.</title>
        <authorList>
            <person name="Jiang L."/>
        </authorList>
    </citation>
    <scope>NUCLEOTIDE SEQUENCE [LARGE SCALE GENOMIC DNA]</scope>
    <source>
        <strain evidence="2 3">YIM 131921</strain>
    </source>
</reference>
<dbReference type="Proteomes" id="UP000305887">
    <property type="component" value="Unassembled WGS sequence"/>
</dbReference>
<keyword evidence="1" id="KW-0812">Transmembrane</keyword>
<keyword evidence="1" id="KW-0472">Membrane</keyword>
<keyword evidence="1" id="KW-1133">Transmembrane helix</keyword>
<organism evidence="2 3">
    <name type="scientific">Rubellimicrobium rubrum</name>
    <dbReference type="NCBI Taxonomy" id="2585369"/>
    <lineage>
        <taxon>Bacteria</taxon>
        <taxon>Pseudomonadati</taxon>
        <taxon>Pseudomonadota</taxon>
        <taxon>Alphaproteobacteria</taxon>
        <taxon>Rhodobacterales</taxon>
        <taxon>Roseobacteraceae</taxon>
        <taxon>Rubellimicrobium</taxon>
    </lineage>
</organism>
<name>A0A5C4N563_9RHOB</name>
<feature type="transmembrane region" description="Helical" evidence="1">
    <location>
        <begin position="29"/>
        <end position="51"/>
    </location>
</feature>
<evidence type="ECO:0000256" key="1">
    <source>
        <dbReference type="SAM" id="Phobius"/>
    </source>
</evidence>
<dbReference type="RefSeq" id="WP_139074522.1">
    <property type="nucleotide sequence ID" value="NZ_VDFU01000001.1"/>
</dbReference>
<protein>
    <submittedName>
        <fullName evidence="2">Uncharacterized protein</fullName>
    </submittedName>
</protein>
<dbReference type="AlphaFoldDB" id="A0A5C4N563"/>
<keyword evidence="3" id="KW-1185">Reference proteome</keyword>
<proteinExistence type="predicted"/>
<evidence type="ECO:0000313" key="2">
    <source>
        <dbReference type="EMBL" id="TNC52758.1"/>
    </source>
</evidence>
<evidence type="ECO:0000313" key="3">
    <source>
        <dbReference type="Proteomes" id="UP000305887"/>
    </source>
</evidence>